<evidence type="ECO:0000256" key="4">
    <source>
        <dbReference type="ARBA" id="ARBA00022729"/>
    </source>
</evidence>
<feature type="compositionally biased region" description="Basic and acidic residues" evidence="6">
    <location>
        <begin position="244"/>
        <end position="256"/>
    </location>
</feature>
<dbReference type="PANTHER" id="PTHR23414:SF2">
    <property type="entry name" value="PROTEIN ADM2"/>
    <property type="match status" value="1"/>
</dbReference>
<evidence type="ECO:0000256" key="6">
    <source>
        <dbReference type="SAM" id="MobiDB-lite"/>
    </source>
</evidence>
<dbReference type="GO" id="GO:0003073">
    <property type="term" value="P:regulation of systemic arterial blood pressure"/>
    <property type="evidence" value="ECO:0007669"/>
    <property type="project" value="TreeGrafter"/>
</dbReference>
<name>A0A2R8M7T7_CALJA</name>
<dbReference type="RefSeq" id="XP_035130447.2">
    <property type="nucleotide sequence ID" value="XM_035274556.2"/>
</dbReference>
<dbReference type="InterPro" id="IPR051665">
    <property type="entry name" value="Adrenomedullin-reg_peptide"/>
</dbReference>
<dbReference type="GeneID" id="100401318"/>
<feature type="region of interest" description="Disordered" evidence="6">
    <location>
        <begin position="242"/>
        <end position="270"/>
    </location>
</feature>
<protein>
    <submittedName>
        <fullName evidence="7">Adrenomedullin 2</fullName>
    </submittedName>
</protein>
<evidence type="ECO:0000313" key="8">
    <source>
        <dbReference type="Proteomes" id="UP000008225"/>
    </source>
</evidence>
<evidence type="ECO:0000256" key="1">
    <source>
        <dbReference type="ARBA" id="ARBA00004613"/>
    </source>
</evidence>
<dbReference type="CTD" id="79924"/>
<dbReference type="GO" id="GO:0010460">
    <property type="term" value="P:positive regulation of heart rate"/>
    <property type="evidence" value="ECO:0007669"/>
    <property type="project" value="TreeGrafter"/>
</dbReference>
<reference evidence="7" key="2">
    <citation type="submission" date="2025-08" db="UniProtKB">
        <authorList>
            <consortium name="Ensembl"/>
        </authorList>
    </citation>
    <scope>IDENTIFICATION</scope>
</reference>
<dbReference type="Bgee" id="ENSCJAG00000041530">
    <property type="expression patterns" value="Expressed in kidney"/>
</dbReference>
<keyword evidence="3" id="KW-0964">Secreted</keyword>
<dbReference type="Proteomes" id="UP000008225">
    <property type="component" value="Chromosome 1"/>
</dbReference>
<dbReference type="GO" id="GO:0005576">
    <property type="term" value="C:extracellular region"/>
    <property type="evidence" value="ECO:0007669"/>
    <property type="project" value="UniProtKB-SubCell"/>
</dbReference>
<evidence type="ECO:0000256" key="5">
    <source>
        <dbReference type="ARBA" id="ARBA00023157"/>
    </source>
</evidence>
<dbReference type="STRING" id="9483.ENSCJAP00000055194"/>
<evidence type="ECO:0000256" key="2">
    <source>
        <dbReference type="ARBA" id="ARBA00010575"/>
    </source>
</evidence>
<evidence type="ECO:0000313" key="7">
    <source>
        <dbReference type="Ensembl" id="ENSCJAP00000055194.3"/>
    </source>
</evidence>
<keyword evidence="4" id="KW-0732">Signal</keyword>
<sequence length="363" mass="38278">MDSPLWNSTDSLVGPWVHRFRPWRVGPPGLGKWPQSAPALGSARMTARPPELRFSLGKSGPRGLGAASPREGAGVRLVPRHPGRSPSAPNGIRTLHRPFAAPAEEDHAAAAPLPAPEGGRACGGRGGPAQSARPAPPLAGKATYSALEVPSRAVTPLQVGPPTCPARSACDPTRGRPQTLCQSRARGLRPDGRPCPATTPTPGDPRPRRAPRALPAMARIPTAALGCISLLCLQLPSVLSRSLGGDRRPVKPRELPARTSSSLQPSHPAPRPVIRNLHQALQPQRGAGLVLAMGQPLRDGGHQHSGPRRHLGAQRPRAQLLRVGCVLGTCQVQNLSHRLWQLMGPAGRQDSAPVDPRSPHSYG</sequence>
<accession>A0A2R8M7T7</accession>
<evidence type="ECO:0000256" key="3">
    <source>
        <dbReference type="ARBA" id="ARBA00022525"/>
    </source>
</evidence>
<comment type="similarity">
    <text evidence="2">Belongs to the adrenomedullin family.</text>
</comment>
<reference evidence="7" key="3">
    <citation type="submission" date="2025-09" db="UniProtKB">
        <authorList>
            <consortium name="Ensembl"/>
        </authorList>
    </citation>
    <scope>IDENTIFICATION</scope>
</reference>
<dbReference type="GeneTree" id="ENSGT00940000154380"/>
<feature type="compositionally biased region" description="Low complexity" evidence="6">
    <location>
        <begin position="109"/>
        <end position="119"/>
    </location>
</feature>
<dbReference type="GO" id="GO:0007189">
    <property type="term" value="P:adenylate cyclase-activating G protein-coupled receptor signaling pathway"/>
    <property type="evidence" value="ECO:0007669"/>
    <property type="project" value="TreeGrafter"/>
</dbReference>
<feature type="region of interest" description="Disordered" evidence="6">
    <location>
        <begin position="153"/>
        <end position="211"/>
    </location>
</feature>
<reference evidence="7" key="1">
    <citation type="submission" date="2009-03" db="EMBL/GenBank/DDBJ databases">
        <authorList>
            <person name="Warren W."/>
            <person name="Ye L."/>
            <person name="Minx P."/>
            <person name="Worley K."/>
            <person name="Gibbs R."/>
            <person name="Wilson R.K."/>
        </authorList>
    </citation>
    <scope>NUCLEOTIDE SEQUENCE [LARGE SCALE GENOMIC DNA]</scope>
</reference>
<proteinExistence type="inferred from homology"/>
<comment type="subcellular location">
    <subcellularLocation>
        <location evidence="1">Secreted</location>
    </subcellularLocation>
</comment>
<dbReference type="PANTHER" id="PTHR23414">
    <property type="entry name" value="ADRENOMEDULLIN, ADM"/>
    <property type="match status" value="1"/>
</dbReference>
<keyword evidence="5" id="KW-1015">Disulfide bond</keyword>
<dbReference type="AlphaFoldDB" id="A0A2R8M7T7"/>
<organism evidence="7 8">
    <name type="scientific">Callithrix jacchus</name>
    <name type="common">White-tufted-ear marmoset</name>
    <name type="synonym">Simia Jacchus</name>
    <dbReference type="NCBI Taxonomy" id="9483"/>
    <lineage>
        <taxon>Eukaryota</taxon>
        <taxon>Metazoa</taxon>
        <taxon>Chordata</taxon>
        <taxon>Craniata</taxon>
        <taxon>Vertebrata</taxon>
        <taxon>Euteleostomi</taxon>
        <taxon>Mammalia</taxon>
        <taxon>Eutheria</taxon>
        <taxon>Euarchontoglires</taxon>
        <taxon>Primates</taxon>
        <taxon>Haplorrhini</taxon>
        <taxon>Platyrrhini</taxon>
        <taxon>Cebidae</taxon>
        <taxon>Callitrichinae</taxon>
        <taxon>Callithrix</taxon>
        <taxon>Callithrix</taxon>
    </lineage>
</organism>
<dbReference type="Ensembl" id="ENSCJAT00000079574.3">
    <property type="protein sequence ID" value="ENSCJAP00000055194.3"/>
    <property type="gene ID" value="ENSCJAG00000041530.3"/>
</dbReference>
<gene>
    <name evidence="7" type="primary">ADM2</name>
</gene>
<keyword evidence="8" id="KW-1185">Reference proteome</keyword>
<dbReference type="InParanoid" id="A0A2R8M7T7"/>
<feature type="region of interest" description="Disordered" evidence="6">
    <location>
        <begin position="52"/>
        <end position="138"/>
    </location>
</feature>